<dbReference type="AlphaFoldDB" id="A0A918N842"/>
<keyword evidence="1" id="KW-0732">Signal</keyword>
<dbReference type="Pfam" id="PF07589">
    <property type="entry name" value="PEP-CTERM"/>
    <property type="match status" value="1"/>
</dbReference>
<name>A0A918N842_9GAMM</name>
<dbReference type="InterPro" id="IPR025193">
    <property type="entry name" value="DUF4114"/>
</dbReference>
<evidence type="ECO:0000259" key="3">
    <source>
        <dbReference type="Pfam" id="PF13448"/>
    </source>
</evidence>
<evidence type="ECO:0008006" key="6">
    <source>
        <dbReference type="Google" id="ProtNLM"/>
    </source>
</evidence>
<protein>
    <recommendedName>
        <fullName evidence="6">PEP-CTERM protein-sorting domain-containing protein</fullName>
    </recommendedName>
</protein>
<evidence type="ECO:0000313" key="4">
    <source>
        <dbReference type="EMBL" id="GGX49731.1"/>
    </source>
</evidence>
<dbReference type="NCBIfam" id="TIGR02595">
    <property type="entry name" value="PEP_CTERM"/>
    <property type="match status" value="1"/>
</dbReference>
<feature type="domain" description="DUF4114" evidence="3">
    <location>
        <begin position="146"/>
        <end position="201"/>
    </location>
</feature>
<gene>
    <name evidence="4" type="ORF">GCM10007392_16380</name>
</gene>
<evidence type="ECO:0000313" key="5">
    <source>
        <dbReference type="Proteomes" id="UP000626148"/>
    </source>
</evidence>
<dbReference type="Proteomes" id="UP000626148">
    <property type="component" value="Unassembled WGS sequence"/>
</dbReference>
<accession>A0A918N842</accession>
<dbReference type="Pfam" id="PF13448">
    <property type="entry name" value="DUF4114"/>
    <property type="match status" value="1"/>
</dbReference>
<feature type="signal peptide" evidence="1">
    <location>
        <begin position="1"/>
        <end position="21"/>
    </location>
</feature>
<keyword evidence="5" id="KW-1185">Reference proteome</keyword>
<organism evidence="4 5">
    <name type="scientific">Saccharospirillum salsuginis</name>
    <dbReference type="NCBI Taxonomy" id="418750"/>
    <lineage>
        <taxon>Bacteria</taxon>
        <taxon>Pseudomonadati</taxon>
        <taxon>Pseudomonadota</taxon>
        <taxon>Gammaproteobacteria</taxon>
        <taxon>Oceanospirillales</taxon>
        <taxon>Saccharospirillaceae</taxon>
        <taxon>Saccharospirillum</taxon>
    </lineage>
</organism>
<sequence>MDLKKVLILSGAMVLSAAAHAVPTLDNIYSGAPSLGGSAAESFSVTDTDGYEDDFFAMITLEQAAYESNMGIYSYSTDAMGNIVLGDTLQVFDAADETGAIQTVNFDLLNDIAFIDNDGTAGLSIGDDQAGISGKKFGFYLDVTNTGHTYYSHTALNGDGYDHLGVYETKGQGGSTNAWDLVLAWEDIWNGGDEDFTDMVVGLHDVIAVPEPGTLALLAMGLFGLGVARHRQKA</sequence>
<reference evidence="4" key="1">
    <citation type="journal article" date="2014" name="Int. J. Syst. Evol. Microbiol.">
        <title>Complete genome sequence of Corynebacterium casei LMG S-19264T (=DSM 44701T), isolated from a smear-ripened cheese.</title>
        <authorList>
            <consortium name="US DOE Joint Genome Institute (JGI-PGF)"/>
            <person name="Walter F."/>
            <person name="Albersmeier A."/>
            <person name="Kalinowski J."/>
            <person name="Ruckert C."/>
        </authorList>
    </citation>
    <scope>NUCLEOTIDE SEQUENCE</scope>
    <source>
        <strain evidence="4">KCTC 22169</strain>
    </source>
</reference>
<feature type="domain" description="Ice-binding protein C-terminal" evidence="2">
    <location>
        <begin position="208"/>
        <end position="229"/>
    </location>
</feature>
<reference evidence="4" key="2">
    <citation type="submission" date="2020-09" db="EMBL/GenBank/DDBJ databases">
        <authorList>
            <person name="Sun Q."/>
            <person name="Kim S."/>
        </authorList>
    </citation>
    <scope>NUCLEOTIDE SEQUENCE</scope>
    <source>
        <strain evidence="4">KCTC 22169</strain>
    </source>
</reference>
<feature type="chain" id="PRO_5037919678" description="PEP-CTERM protein-sorting domain-containing protein" evidence="1">
    <location>
        <begin position="22"/>
        <end position="234"/>
    </location>
</feature>
<proteinExistence type="predicted"/>
<evidence type="ECO:0000256" key="1">
    <source>
        <dbReference type="SAM" id="SignalP"/>
    </source>
</evidence>
<dbReference type="InterPro" id="IPR013424">
    <property type="entry name" value="Ice-binding_C"/>
</dbReference>
<evidence type="ECO:0000259" key="2">
    <source>
        <dbReference type="Pfam" id="PF07589"/>
    </source>
</evidence>
<dbReference type="EMBL" id="BMXR01000003">
    <property type="protein sequence ID" value="GGX49731.1"/>
    <property type="molecule type" value="Genomic_DNA"/>
</dbReference>
<comment type="caution">
    <text evidence="4">The sequence shown here is derived from an EMBL/GenBank/DDBJ whole genome shotgun (WGS) entry which is preliminary data.</text>
</comment>
<dbReference type="RefSeq" id="WP_189608046.1">
    <property type="nucleotide sequence ID" value="NZ_BMXR01000003.1"/>
</dbReference>